<dbReference type="Gene3D" id="1.10.260.40">
    <property type="entry name" value="lambda repressor-like DNA-binding domains"/>
    <property type="match status" value="1"/>
</dbReference>
<keyword evidence="4" id="KW-1185">Reference proteome</keyword>
<evidence type="ECO:0000313" key="4">
    <source>
        <dbReference type="Proteomes" id="UP000093309"/>
    </source>
</evidence>
<dbReference type="CDD" id="cd00093">
    <property type="entry name" value="HTH_XRE"/>
    <property type="match status" value="1"/>
</dbReference>
<dbReference type="SUPFAM" id="SSF47413">
    <property type="entry name" value="lambda repressor-like DNA-binding domains"/>
    <property type="match status" value="1"/>
</dbReference>
<dbReference type="PANTHER" id="PTHR46797">
    <property type="entry name" value="HTH-TYPE TRANSCRIPTIONAL REGULATOR"/>
    <property type="match status" value="1"/>
</dbReference>
<dbReference type="InterPro" id="IPR010982">
    <property type="entry name" value="Lambda_DNA-bd_dom_sf"/>
</dbReference>
<comment type="caution">
    <text evidence="3">The sequence shown here is derived from an EMBL/GenBank/DDBJ whole genome shotgun (WGS) entry which is preliminary data.</text>
</comment>
<dbReference type="PROSITE" id="PS50943">
    <property type="entry name" value="HTH_CROC1"/>
    <property type="match status" value="1"/>
</dbReference>
<dbReference type="SMART" id="SM00530">
    <property type="entry name" value="HTH_XRE"/>
    <property type="match status" value="1"/>
</dbReference>
<evidence type="ECO:0000313" key="3">
    <source>
        <dbReference type="EMBL" id="OCT16863.1"/>
    </source>
</evidence>
<proteinExistence type="predicted"/>
<dbReference type="Proteomes" id="UP000093309">
    <property type="component" value="Unassembled WGS sequence"/>
</dbReference>
<dbReference type="InterPro" id="IPR050807">
    <property type="entry name" value="TransReg_Diox_bact_type"/>
</dbReference>
<name>A0A1C1A8D7_9BACL</name>
<dbReference type="EMBL" id="LYPC01000009">
    <property type="protein sequence ID" value="OCT16863.1"/>
    <property type="molecule type" value="Genomic_DNA"/>
</dbReference>
<evidence type="ECO:0000259" key="2">
    <source>
        <dbReference type="PROSITE" id="PS50943"/>
    </source>
</evidence>
<dbReference type="RefSeq" id="WP_065850584.1">
    <property type="nucleotide sequence ID" value="NZ_LYPC01000009.1"/>
</dbReference>
<dbReference type="OrthoDB" id="9814553at2"/>
<dbReference type="InterPro" id="IPR001387">
    <property type="entry name" value="Cro/C1-type_HTH"/>
</dbReference>
<dbReference type="PANTHER" id="PTHR46797:SF24">
    <property type="entry name" value="DNA-BINDING PHAGE PROTEIN"/>
    <property type="match status" value="1"/>
</dbReference>
<protein>
    <recommendedName>
        <fullName evidence="2">HTH cro/C1-type domain-containing protein</fullName>
    </recommendedName>
</protein>
<evidence type="ECO:0000256" key="1">
    <source>
        <dbReference type="ARBA" id="ARBA00023125"/>
    </source>
</evidence>
<dbReference type="GO" id="GO:0003700">
    <property type="term" value="F:DNA-binding transcription factor activity"/>
    <property type="evidence" value="ECO:0007669"/>
    <property type="project" value="TreeGrafter"/>
</dbReference>
<keyword evidence="1" id="KW-0238">DNA-binding</keyword>
<sequence length="115" mass="13244">MGNFRKLVGERIRMIRKQRGFSQEKLGELAQLKNSYIGDVERGTRNISLDSLDKIITALNTDLGTFFNFNEIDVTSNDFDKAAVLEVHKQFLEDRSVDEIKLIHKISMDILLTKK</sequence>
<dbReference type="GO" id="GO:0003677">
    <property type="term" value="F:DNA binding"/>
    <property type="evidence" value="ECO:0007669"/>
    <property type="project" value="UniProtKB-KW"/>
</dbReference>
<dbReference type="Pfam" id="PF01381">
    <property type="entry name" value="HTH_3"/>
    <property type="match status" value="1"/>
</dbReference>
<accession>A0A1C1A8D7</accession>
<organism evidence="3 4">
    <name type="scientific">Paenibacillus pectinilyticus</name>
    <dbReference type="NCBI Taxonomy" id="512399"/>
    <lineage>
        <taxon>Bacteria</taxon>
        <taxon>Bacillati</taxon>
        <taxon>Bacillota</taxon>
        <taxon>Bacilli</taxon>
        <taxon>Bacillales</taxon>
        <taxon>Paenibacillaceae</taxon>
        <taxon>Paenibacillus</taxon>
    </lineage>
</organism>
<reference evidence="4" key="1">
    <citation type="submission" date="2016-05" db="EMBL/GenBank/DDBJ databases">
        <title>Paenibacillus oryzae. sp. nov., isolated from the rice root.</title>
        <authorList>
            <person name="Zhang J."/>
            <person name="Zhang X."/>
        </authorList>
    </citation>
    <scope>NUCLEOTIDE SEQUENCE [LARGE SCALE GENOMIC DNA]</scope>
    <source>
        <strain evidence="4">KCTC13222</strain>
    </source>
</reference>
<dbReference type="AlphaFoldDB" id="A0A1C1A8D7"/>
<feature type="domain" description="HTH cro/C1-type" evidence="2">
    <location>
        <begin position="12"/>
        <end position="66"/>
    </location>
</feature>
<dbReference type="STRING" id="512399.A8709_00675"/>
<dbReference type="GO" id="GO:0005829">
    <property type="term" value="C:cytosol"/>
    <property type="evidence" value="ECO:0007669"/>
    <property type="project" value="TreeGrafter"/>
</dbReference>
<gene>
    <name evidence="3" type="ORF">A8709_00675</name>
</gene>